<dbReference type="EMBL" id="FOUZ01000002">
    <property type="protein sequence ID" value="SFM72213.1"/>
    <property type="molecule type" value="Genomic_DNA"/>
</dbReference>
<evidence type="ECO:0000256" key="1">
    <source>
        <dbReference type="SAM" id="SignalP"/>
    </source>
</evidence>
<dbReference type="OrthoDB" id="1149028at2"/>
<feature type="chain" id="PRO_5011447628" evidence="1">
    <location>
        <begin position="20"/>
        <end position="398"/>
    </location>
</feature>
<accession>A0A1I4T6I8</accession>
<gene>
    <name evidence="2" type="ORF">SAMN05421738_10273</name>
</gene>
<dbReference type="PANTHER" id="PTHR12558">
    <property type="entry name" value="CELL DIVISION CYCLE 16,23,27"/>
    <property type="match status" value="1"/>
</dbReference>
<name>A0A1I4T6I8_9FLAO</name>
<reference evidence="3" key="1">
    <citation type="submission" date="2016-10" db="EMBL/GenBank/DDBJ databases">
        <authorList>
            <person name="Varghese N."/>
            <person name="Submissions S."/>
        </authorList>
    </citation>
    <scope>NUCLEOTIDE SEQUENCE [LARGE SCALE GENOMIC DNA]</scope>
    <source>
        <strain evidence="3">XJ109</strain>
    </source>
</reference>
<dbReference type="STRING" id="684065.SAMN05421738_10273"/>
<dbReference type="AlphaFoldDB" id="A0A1I4T6I8"/>
<evidence type="ECO:0000313" key="2">
    <source>
        <dbReference type="EMBL" id="SFM72213.1"/>
    </source>
</evidence>
<dbReference type="PANTHER" id="PTHR12558:SF47">
    <property type="entry name" value="LIPOPOLYSACCHARIDE ASSEMBLY PROTEIN B"/>
    <property type="match status" value="1"/>
</dbReference>
<dbReference type="Gene3D" id="1.25.40.10">
    <property type="entry name" value="Tetratricopeptide repeat domain"/>
    <property type="match status" value="1"/>
</dbReference>
<dbReference type="InterPro" id="IPR011990">
    <property type="entry name" value="TPR-like_helical_dom_sf"/>
</dbReference>
<keyword evidence="1" id="KW-0732">Signal</keyword>
<sequence length="398" mass="45017">MKKLLFSLGLVLAMSTSFAQTNTEELTTDPTVLAEKYNKSAKENLTKGDVTKASQDLAKLSKYESGKVWQVKNKDTKKDEFYYSQADLDKATAGGNYAKPKEVVLQQKYGFLLQSEVSNLANKELEAANKAMDAKQFAEAATKFLNVYNLVEALGTKEEIYKYQAAICYYNANDYDKSLAIIKELAAKGFTGISANQTKDYNRDMYVLALNGLYNAKKYDPIIEEATTKYPKDADINNIATGIYQVSGNADKMRQRIEESIKIDPNNAQNYYNLGVLYLDDEAKTEEAKALFKKAIELNPKHSESYNNLVLAILKKDKEYVEEMNNNLGTSKKEKEAYAANETKRKALFTEAVPYLEKMYELDPTNRVVVRNLIQAYKALGNDQKETFYRNAEKNSVK</sequence>
<keyword evidence="3" id="KW-1185">Reference proteome</keyword>
<dbReference type="RefSeq" id="WP_092906019.1">
    <property type="nucleotide sequence ID" value="NZ_FOUZ01000002.1"/>
</dbReference>
<protein>
    <submittedName>
        <fullName evidence="2">Tetratricopeptide repeat-containing protein</fullName>
    </submittedName>
</protein>
<evidence type="ECO:0000313" key="3">
    <source>
        <dbReference type="Proteomes" id="UP000199149"/>
    </source>
</evidence>
<dbReference type="PROSITE" id="PS50293">
    <property type="entry name" value="TPR_REGION"/>
    <property type="match status" value="1"/>
</dbReference>
<dbReference type="InterPro" id="IPR019734">
    <property type="entry name" value="TPR_rpt"/>
</dbReference>
<dbReference type="SUPFAM" id="SSF48452">
    <property type="entry name" value="TPR-like"/>
    <property type="match status" value="1"/>
</dbReference>
<dbReference type="Pfam" id="PF13181">
    <property type="entry name" value="TPR_8"/>
    <property type="match status" value="1"/>
</dbReference>
<organism evidence="2 3">
    <name type="scientific">Algoriella xinjiangensis</name>
    <dbReference type="NCBI Taxonomy" id="684065"/>
    <lineage>
        <taxon>Bacteria</taxon>
        <taxon>Pseudomonadati</taxon>
        <taxon>Bacteroidota</taxon>
        <taxon>Flavobacteriia</taxon>
        <taxon>Flavobacteriales</taxon>
        <taxon>Weeksellaceae</taxon>
        <taxon>Algoriella</taxon>
    </lineage>
</organism>
<feature type="signal peptide" evidence="1">
    <location>
        <begin position="1"/>
        <end position="19"/>
    </location>
</feature>
<proteinExistence type="predicted"/>
<dbReference type="Proteomes" id="UP000199149">
    <property type="component" value="Unassembled WGS sequence"/>
</dbReference>